<sequence length="282" mass="31789">MVSFETIRNIAFLEPVNSFSDMAKDEFCQKFNLQKCFTTPLTTIKQIVDYVSQNPDTIGVLPLENTIDGTIRESLDCLMYAQNPEIKIVAELVLPIELCLLSKTTEFYSITGLITTPRLLGKCQEFIQTELPRYLNIIETGTMLDAANELRNHNLTFASIGNRKIAQNCMLNILKENINDDKNNKTKYILIGNIDTDITGRDKTTVAFKTSNTPGALLEILKIFLEHKINLSYISSCPSRTEQGKYTFIINLDGHMKDSNISNALAQIQPKTSFFKCLGSYC</sequence>
<dbReference type="InterPro" id="IPR001086">
    <property type="entry name" value="Preph_deHydtase"/>
</dbReference>
<dbReference type="GO" id="GO:0009094">
    <property type="term" value="P:L-phenylalanine biosynthetic process"/>
    <property type="evidence" value="ECO:0007669"/>
    <property type="project" value="UniProtKB-UniPathway"/>
</dbReference>
<keyword evidence="7 12" id="KW-0456">Lyase</keyword>
<dbReference type="EMBL" id="MN577570">
    <property type="protein sequence ID" value="QGT49654.1"/>
    <property type="molecule type" value="Genomic_DNA"/>
</dbReference>
<dbReference type="SUPFAM" id="SSF55021">
    <property type="entry name" value="ACT-like"/>
    <property type="match status" value="1"/>
</dbReference>
<keyword evidence="6" id="KW-0584">Phenylalanine biosynthesis</keyword>
<dbReference type="Gene3D" id="3.40.190.10">
    <property type="entry name" value="Periplasmic binding protein-like II"/>
    <property type="match status" value="2"/>
</dbReference>
<evidence type="ECO:0000256" key="4">
    <source>
        <dbReference type="ARBA" id="ARBA00022605"/>
    </source>
</evidence>
<name>A0A650EL47_9BACT</name>
<protein>
    <recommendedName>
        <fullName evidence="3">Prephenate dehydratase</fullName>
        <ecNumber evidence="2">4.2.1.51</ecNumber>
    </recommendedName>
</protein>
<dbReference type="PROSITE" id="PS51671">
    <property type="entry name" value="ACT"/>
    <property type="match status" value="1"/>
</dbReference>
<evidence type="ECO:0000256" key="7">
    <source>
        <dbReference type="ARBA" id="ARBA00023239"/>
    </source>
</evidence>
<keyword evidence="4" id="KW-0028">Amino-acid biosynthesis</keyword>
<dbReference type="PIRSF" id="PIRSF001500">
    <property type="entry name" value="Chor_mut_pdt_Ppr"/>
    <property type="match status" value="1"/>
</dbReference>
<dbReference type="EC" id="4.2.1.51" evidence="2"/>
<dbReference type="GO" id="GO:0005737">
    <property type="term" value="C:cytoplasm"/>
    <property type="evidence" value="ECO:0007669"/>
    <property type="project" value="TreeGrafter"/>
</dbReference>
<dbReference type="AlphaFoldDB" id="A0A650EL47"/>
<accession>A0A650EL47</accession>
<evidence type="ECO:0000256" key="2">
    <source>
        <dbReference type="ARBA" id="ARBA00013147"/>
    </source>
</evidence>
<dbReference type="InterPro" id="IPR008242">
    <property type="entry name" value="Chor_mutase/pphenate_deHydtase"/>
</dbReference>
<evidence type="ECO:0000259" key="10">
    <source>
        <dbReference type="PROSITE" id="PS51171"/>
    </source>
</evidence>
<evidence type="ECO:0000259" key="11">
    <source>
        <dbReference type="PROSITE" id="PS51671"/>
    </source>
</evidence>
<feature type="domain" description="ACT" evidence="11">
    <location>
        <begin position="205"/>
        <end position="282"/>
    </location>
</feature>
<dbReference type="UniPathway" id="UPA00121">
    <property type="reaction ID" value="UER00345"/>
</dbReference>
<comment type="catalytic activity">
    <reaction evidence="8">
        <text>prephenate + H(+) = 3-phenylpyruvate + CO2 + H2O</text>
        <dbReference type="Rhea" id="RHEA:21648"/>
        <dbReference type="ChEBI" id="CHEBI:15377"/>
        <dbReference type="ChEBI" id="CHEBI:15378"/>
        <dbReference type="ChEBI" id="CHEBI:16526"/>
        <dbReference type="ChEBI" id="CHEBI:18005"/>
        <dbReference type="ChEBI" id="CHEBI:29934"/>
        <dbReference type="EC" id="4.2.1.51"/>
    </reaction>
</comment>
<dbReference type="InterPro" id="IPR045865">
    <property type="entry name" value="ACT-like_dom_sf"/>
</dbReference>
<organism evidence="12">
    <name type="scientific">uncultured Candidatus Melainabacteria bacterium</name>
    <dbReference type="NCBI Taxonomy" id="2682970"/>
    <lineage>
        <taxon>Bacteria</taxon>
        <taxon>Bacillati</taxon>
        <taxon>Candidatus Melainabacteria</taxon>
        <taxon>environmental samples</taxon>
    </lineage>
</organism>
<dbReference type="PROSITE" id="PS51171">
    <property type="entry name" value="PREPHENATE_DEHYDR_3"/>
    <property type="match status" value="1"/>
</dbReference>
<gene>
    <name evidence="12" type="primary">pheA</name>
    <name evidence="12" type="ORF">Melaina855_0410</name>
</gene>
<keyword evidence="5" id="KW-0057">Aromatic amino acid biosynthesis</keyword>
<evidence type="ECO:0000256" key="9">
    <source>
        <dbReference type="PIRSR" id="PIRSR001500-2"/>
    </source>
</evidence>
<dbReference type="Gene3D" id="3.30.70.260">
    <property type="match status" value="1"/>
</dbReference>
<evidence type="ECO:0000256" key="8">
    <source>
        <dbReference type="ARBA" id="ARBA00047848"/>
    </source>
</evidence>
<feature type="domain" description="Prephenate dehydratase" evidence="10">
    <location>
        <begin position="9"/>
        <end position="193"/>
    </location>
</feature>
<dbReference type="InterPro" id="IPR002912">
    <property type="entry name" value="ACT_dom"/>
</dbReference>
<dbReference type="CDD" id="cd04905">
    <property type="entry name" value="ACT_CM-PDT"/>
    <property type="match status" value="1"/>
</dbReference>
<evidence type="ECO:0000256" key="5">
    <source>
        <dbReference type="ARBA" id="ARBA00023141"/>
    </source>
</evidence>
<evidence type="ECO:0000256" key="1">
    <source>
        <dbReference type="ARBA" id="ARBA00004741"/>
    </source>
</evidence>
<comment type="pathway">
    <text evidence="1">Amino-acid biosynthesis; L-phenylalanine biosynthesis; phenylpyruvate from prephenate: step 1/1.</text>
</comment>
<dbReference type="Pfam" id="PF01842">
    <property type="entry name" value="ACT"/>
    <property type="match status" value="1"/>
</dbReference>
<feature type="site" description="Essential for prephenate dehydratase activity" evidence="9">
    <location>
        <position position="186"/>
    </location>
</feature>
<proteinExistence type="predicted"/>
<dbReference type="PANTHER" id="PTHR21022">
    <property type="entry name" value="PREPHENATE DEHYDRATASE P PROTEIN"/>
    <property type="match status" value="1"/>
</dbReference>
<evidence type="ECO:0000256" key="3">
    <source>
        <dbReference type="ARBA" id="ARBA00021872"/>
    </source>
</evidence>
<evidence type="ECO:0000313" key="12">
    <source>
        <dbReference type="EMBL" id="QGT49654.1"/>
    </source>
</evidence>
<reference evidence="12" key="1">
    <citation type="journal article" date="2020" name="J. ISSAAS">
        <title>Lactobacilli and other gastrointestinal microbiota of Peromyscus leucopus, reservoir host for agents of Lyme disease and other zoonoses in North America.</title>
        <authorList>
            <person name="Milovic A."/>
            <person name="Bassam K."/>
            <person name="Shao H."/>
            <person name="Chatzistamou I."/>
            <person name="Tufts D.M."/>
            <person name="Diuk-Wasser M."/>
            <person name="Barbour A.G."/>
        </authorList>
    </citation>
    <scope>NUCLEOTIDE SEQUENCE</scope>
    <source>
        <strain evidence="12">LL20</strain>
    </source>
</reference>
<dbReference type="PANTHER" id="PTHR21022:SF19">
    <property type="entry name" value="PREPHENATE DEHYDRATASE-RELATED"/>
    <property type="match status" value="1"/>
</dbReference>
<dbReference type="GO" id="GO:0004664">
    <property type="term" value="F:prephenate dehydratase activity"/>
    <property type="evidence" value="ECO:0007669"/>
    <property type="project" value="UniProtKB-EC"/>
</dbReference>
<dbReference type="SUPFAM" id="SSF53850">
    <property type="entry name" value="Periplasmic binding protein-like II"/>
    <property type="match status" value="1"/>
</dbReference>
<evidence type="ECO:0000256" key="6">
    <source>
        <dbReference type="ARBA" id="ARBA00023222"/>
    </source>
</evidence>
<dbReference type="Pfam" id="PF00800">
    <property type="entry name" value="PDT"/>
    <property type="match status" value="1"/>
</dbReference>